<reference evidence="2" key="2">
    <citation type="journal article" date="2021" name="Front. Microbiol.">
        <title>Generation of Tetracycline and Rifamycin Resistant Chlamydia Suis Recombinants.</title>
        <authorList>
            <person name="Marti H."/>
            <person name="Bommana S."/>
            <person name="Read T.D."/>
            <person name="Pesch T."/>
            <person name="Prahauser B."/>
            <person name="Dean D."/>
            <person name="Borel N."/>
        </authorList>
    </citation>
    <scope>NUCLEOTIDE SEQUENCE</scope>
    <source>
        <strain evidence="2">208.1</strain>
    </source>
</reference>
<dbReference type="RefSeq" id="WP_080122689.1">
    <property type="nucleotide sequence ID" value="NZ_CP035278.1"/>
</dbReference>
<sequence>MAEVQSCEQLDFLEGDDINAYVVLTCGKPSADGKMHVEMVYEGDRELVSFLLTKALASLEQP</sequence>
<name>A0AAQ0EM11_9CHLA</name>
<organism evidence="2 4">
    <name type="scientific">Chlamydia suis</name>
    <dbReference type="NCBI Taxonomy" id="83559"/>
    <lineage>
        <taxon>Bacteria</taxon>
        <taxon>Pseudomonadati</taxon>
        <taxon>Chlamydiota</taxon>
        <taxon>Chlamydiia</taxon>
        <taxon>Chlamydiales</taxon>
        <taxon>Chlamydiaceae</taxon>
        <taxon>Chlamydia/Chlamydophila group</taxon>
        <taxon>Chlamydia</taxon>
    </lineage>
</organism>
<dbReference type="Proteomes" id="UP000825134">
    <property type="component" value="Chromosome"/>
</dbReference>
<evidence type="ECO:0000313" key="3">
    <source>
        <dbReference type="Proteomes" id="UP000512184"/>
    </source>
</evidence>
<gene>
    <name evidence="1" type="primary">hypothetical protein</name>
    <name evidence="1" type="ORF">Chls_261</name>
    <name evidence="2" type="ORF">INQ84_02475</name>
</gene>
<evidence type="ECO:0000313" key="1">
    <source>
        <dbReference type="EMBL" id="QHP83136.1"/>
    </source>
</evidence>
<proteinExistence type="predicted"/>
<dbReference type="EMBL" id="CP035278">
    <property type="protein sequence ID" value="QHP83136.1"/>
    <property type="molecule type" value="Genomic_DNA"/>
</dbReference>
<evidence type="ECO:0000313" key="2">
    <source>
        <dbReference type="EMBL" id="QYC74835.1"/>
    </source>
</evidence>
<reference evidence="1 3" key="1">
    <citation type="submission" date="2019-01" db="EMBL/GenBank/DDBJ databases">
        <title>Whole genome sequencing and annotation enables comparative genome analysis that reveals unique features of the Chlamydia suis R19 Genome.</title>
        <authorList>
            <person name="Dimond Z.E."/>
        </authorList>
    </citation>
    <scope>NUCLEOTIDE SEQUENCE [LARGE SCALE GENOMIC DNA]</scope>
    <source>
        <strain evidence="1 3">R19</strain>
    </source>
</reference>
<accession>A0AAQ0EM11</accession>
<protein>
    <submittedName>
        <fullName evidence="2">Uncharacterized protein</fullName>
    </submittedName>
</protein>
<evidence type="ECO:0000313" key="4">
    <source>
        <dbReference type="Proteomes" id="UP000825134"/>
    </source>
</evidence>
<keyword evidence="3" id="KW-1185">Reference proteome</keyword>
<dbReference type="EMBL" id="CP063185">
    <property type="protein sequence ID" value="QYC74835.1"/>
    <property type="molecule type" value="Genomic_DNA"/>
</dbReference>
<dbReference type="AlphaFoldDB" id="A0AAQ0EM11"/>
<dbReference type="Proteomes" id="UP000512184">
    <property type="component" value="Chromosome"/>
</dbReference>